<dbReference type="GO" id="GO:0005737">
    <property type="term" value="C:cytoplasm"/>
    <property type="evidence" value="ECO:0007669"/>
    <property type="project" value="TreeGrafter"/>
</dbReference>
<sequence length="243" mass="27785">MKFAIITDIHGNGDALDAVLNDIDQRQDIEHIYNLGDNIGVGHKTNEVLETVLNRNDMTFIAGNHDEAIMAVANGEAYPESLKDKFYEHHQWIVEQLDKKYYSFLNNLKRESKTTIEGLNFYFTHYRILKEKMESHISDDPFEPLVEPSLEHVHGLFNGLDADFIAFGHNHVLHHFDDIETIYFNPGSVGLNNGAYAVYGLVEIKDGAINVERIKVPYDNQPFLDGFDEKNVPGKELIFESFI</sequence>
<dbReference type="OrthoDB" id="9813918at2"/>
<evidence type="ECO:0000313" key="4">
    <source>
        <dbReference type="Proteomes" id="UP000242084"/>
    </source>
</evidence>
<reference evidence="3 4" key="1">
    <citation type="submission" date="2017-06" db="EMBL/GenBank/DDBJ databases">
        <authorList>
            <consortium name="Pathogen Informatics"/>
        </authorList>
    </citation>
    <scope>NUCLEOTIDE SEQUENCE [LARGE SCALE GENOMIC DNA]</scope>
    <source>
        <strain evidence="3 4">NCTC13839</strain>
    </source>
</reference>
<feature type="domain" description="Calcineurin-like phosphoesterase" evidence="2">
    <location>
        <begin position="1"/>
        <end position="206"/>
    </location>
</feature>
<dbReference type="Pfam" id="PF12850">
    <property type="entry name" value="Metallophos_2"/>
    <property type="match status" value="1"/>
</dbReference>
<evidence type="ECO:0000313" key="3">
    <source>
        <dbReference type="EMBL" id="SNV57922.1"/>
    </source>
</evidence>
<dbReference type="InterPro" id="IPR050126">
    <property type="entry name" value="Ap4A_hydrolase"/>
</dbReference>
<evidence type="ECO:0000259" key="2">
    <source>
        <dbReference type="Pfam" id="PF12850"/>
    </source>
</evidence>
<name>A0A239YGT2_9STAP</name>
<gene>
    <name evidence="3" type="ORF">SAMEA4384403_00393</name>
</gene>
<dbReference type="RefSeq" id="WP_095085991.1">
    <property type="nucleotide sequence ID" value="NZ_BMDM01000003.1"/>
</dbReference>
<dbReference type="CDD" id="cd00838">
    <property type="entry name" value="MPP_superfamily"/>
    <property type="match status" value="1"/>
</dbReference>
<evidence type="ECO:0000256" key="1">
    <source>
        <dbReference type="ARBA" id="ARBA00008950"/>
    </source>
</evidence>
<keyword evidence="4" id="KW-1185">Reference proteome</keyword>
<dbReference type="KEGG" id="sste:SAMEA4384403_0393"/>
<protein>
    <submittedName>
        <fullName evidence="3">Metallophosphoesterase</fullName>
    </submittedName>
</protein>
<accession>A0A239YGT2</accession>
<dbReference type="Proteomes" id="UP000242084">
    <property type="component" value="Chromosome 1"/>
</dbReference>
<dbReference type="PANTHER" id="PTHR42850:SF2">
    <property type="entry name" value="BLL5683 PROTEIN"/>
    <property type="match status" value="1"/>
</dbReference>
<dbReference type="GO" id="GO:0016791">
    <property type="term" value="F:phosphatase activity"/>
    <property type="evidence" value="ECO:0007669"/>
    <property type="project" value="TreeGrafter"/>
</dbReference>
<dbReference type="SUPFAM" id="SSF56300">
    <property type="entry name" value="Metallo-dependent phosphatases"/>
    <property type="match status" value="1"/>
</dbReference>
<dbReference type="Gene3D" id="3.60.21.10">
    <property type="match status" value="1"/>
</dbReference>
<dbReference type="InterPro" id="IPR029052">
    <property type="entry name" value="Metallo-depent_PP-like"/>
</dbReference>
<dbReference type="EMBL" id="LT906462">
    <property type="protein sequence ID" value="SNV57922.1"/>
    <property type="molecule type" value="Genomic_DNA"/>
</dbReference>
<dbReference type="InterPro" id="IPR024654">
    <property type="entry name" value="Calcineurin-like_PHP_lpxH"/>
</dbReference>
<dbReference type="AlphaFoldDB" id="A0A239YGT2"/>
<proteinExistence type="inferred from homology"/>
<organism evidence="3 4">
    <name type="scientific">Mammaliicoccus stepanovicii</name>
    <dbReference type="NCBI Taxonomy" id="643214"/>
    <lineage>
        <taxon>Bacteria</taxon>
        <taxon>Bacillati</taxon>
        <taxon>Bacillota</taxon>
        <taxon>Bacilli</taxon>
        <taxon>Bacillales</taxon>
        <taxon>Staphylococcaceae</taxon>
        <taxon>Mammaliicoccus</taxon>
    </lineage>
</organism>
<comment type="similarity">
    <text evidence="1">Belongs to the metallophosphoesterase superfamily. YfcE family.</text>
</comment>
<dbReference type="PIRSF" id="PIRSF000883">
    <property type="entry name" value="Pesterase_MJ0912"/>
    <property type="match status" value="1"/>
</dbReference>
<dbReference type="InterPro" id="IPR011152">
    <property type="entry name" value="Pesterase_MJ0912"/>
</dbReference>
<dbReference type="PANTHER" id="PTHR42850">
    <property type="entry name" value="METALLOPHOSPHOESTERASE"/>
    <property type="match status" value="1"/>
</dbReference>